<evidence type="ECO:0000313" key="18">
    <source>
        <dbReference type="EMBL" id="RBP64515.1"/>
    </source>
</evidence>
<comment type="subcellular location">
    <subcellularLocation>
        <location evidence="15">Cell membrane</location>
        <topology evidence="15">Multi-pass membrane protein</topology>
        <orientation evidence="15">Cytoplasmic side</orientation>
    </subcellularLocation>
    <subcellularLocation>
        <location evidence="1">Membrane</location>
    </subcellularLocation>
</comment>
<keyword evidence="10 15" id="KW-0067">ATP-binding</keyword>
<proteinExistence type="inferred from homology"/>
<keyword evidence="19" id="KW-1185">Reference proteome</keyword>
<keyword evidence="11 15" id="KW-1133">Transmembrane helix</keyword>
<dbReference type="PANTHER" id="PTHR23076">
    <property type="entry name" value="METALLOPROTEASE M41 FTSH"/>
    <property type="match status" value="1"/>
</dbReference>
<keyword evidence="12 15" id="KW-0482">Metalloprotease</keyword>
<dbReference type="GO" id="GO:0005886">
    <property type="term" value="C:plasma membrane"/>
    <property type="evidence" value="ECO:0007669"/>
    <property type="project" value="UniProtKB-SubCell"/>
</dbReference>
<keyword evidence="18" id="KW-0132">Cell division</keyword>
<dbReference type="Gene3D" id="3.40.50.300">
    <property type="entry name" value="P-loop containing nucleotide triphosphate hydrolases"/>
    <property type="match status" value="1"/>
</dbReference>
<dbReference type="FunFam" id="3.40.50.300:FF:000001">
    <property type="entry name" value="ATP-dependent zinc metalloprotease FtsH"/>
    <property type="match status" value="1"/>
</dbReference>
<dbReference type="Gene3D" id="1.20.58.760">
    <property type="entry name" value="Peptidase M41"/>
    <property type="match status" value="1"/>
</dbReference>
<feature type="domain" description="AAA+ ATPase" evidence="17">
    <location>
        <begin position="177"/>
        <end position="316"/>
    </location>
</feature>
<dbReference type="Pfam" id="PF17862">
    <property type="entry name" value="AAA_lid_3"/>
    <property type="match status" value="1"/>
</dbReference>
<dbReference type="InterPro" id="IPR000642">
    <property type="entry name" value="Peptidase_M41"/>
</dbReference>
<dbReference type="InterPro" id="IPR005936">
    <property type="entry name" value="FtsH"/>
</dbReference>
<comment type="similarity">
    <text evidence="16">Belongs to the AAA ATPase family.</text>
</comment>
<gene>
    <name evidence="15" type="primary">ftsH</name>
    <name evidence="18" type="ORF">DES36_108140</name>
</gene>
<dbReference type="Pfam" id="PF01434">
    <property type="entry name" value="Peptidase_M41"/>
    <property type="match status" value="1"/>
</dbReference>
<dbReference type="EMBL" id="QNRX01000008">
    <property type="protein sequence ID" value="RBP64515.1"/>
    <property type="molecule type" value="Genomic_DNA"/>
</dbReference>
<dbReference type="Gene3D" id="1.10.8.60">
    <property type="match status" value="1"/>
</dbReference>
<feature type="transmembrane region" description="Helical" evidence="15">
    <location>
        <begin position="7"/>
        <end position="25"/>
    </location>
</feature>
<dbReference type="InterPro" id="IPR003960">
    <property type="entry name" value="ATPase_AAA_CS"/>
</dbReference>
<dbReference type="Pfam" id="PF06480">
    <property type="entry name" value="FtsH_ext"/>
    <property type="match status" value="1"/>
</dbReference>
<evidence type="ECO:0000256" key="9">
    <source>
        <dbReference type="ARBA" id="ARBA00022833"/>
    </source>
</evidence>
<keyword evidence="5 15" id="KW-0812">Transmembrane</keyword>
<dbReference type="HAMAP" id="MF_01458">
    <property type="entry name" value="FtsH"/>
    <property type="match status" value="1"/>
</dbReference>
<dbReference type="OrthoDB" id="9809379at2"/>
<dbReference type="Proteomes" id="UP000253490">
    <property type="component" value="Unassembled WGS sequence"/>
</dbReference>
<dbReference type="SUPFAM" id="SSF140990">
    <property type="entry name" value="FtsH protease domain-like"/>
    <property type="match status" value="1"/>
</dbReference>
<evidence type="ECO:0000256" key="11">
    <source>
        <dbReference type="ARBA" id="ARBA00022989"/>
    </source>
</evidence>
<dbReference type="Pfam" id="PF00004">
    <property type="entry name" value="AAA"/>
    <property type="match status" value="1"/>
</dbReference>
<dbReference type="GO" id="GO:0008270">
    <property type="term" value="F:zinc ion binding"/>
    <property type="evidence" value="ECO:0007669"/>
    <property type="project" value="UniProtKB-UniRule"/>
</dbReference>
<feature type="binding site" evidence="15">
    <location>
        <position position="486"/>
    </location>
    <ligand>
        <name>Zn(2+)</name>
        <dbReference type="ChEBI" id="CHEBI:29105"/>
        <note>catalytic</note>
    </ligand>
</feature>
<comment type="subunit">
    <text evidence="15">Homohexamer.</text>
</comment>
<keyword evidence="18" id="KW-0131">Cell cycle</keyword>
<evidence type="ECO:0000256" key="15">
    <source>
        <dbReference type="HAMAP-Rule" id="MF_01458"/>
    </source>
</evidence>
<dbReference type="PANTHER" id="PTHR23076:SF97">
    <property type="entry name" value="ATP-DEPENDENT ZINC METALLOPROTEASE YME1L1"/>
    <property type="match status" value="1"/>
</dbReference>
<keyword evidence="8 15" id="KW-0378">Hydrolase</keyword>
<dbReference type="InterPro" id="IPR037219">
    <property type="entry name" value="Peptidase_M41-like"/>
</dbReference>
<feature type="active site" evidence="15">
    <location>
        <position position="409"/>
    </location>
</feature>
<reference evidence="18 19" key="1">
    <citation type="submission" date="2018-06" db="EMBL/GenBank/DDBJ databases">
        <title>Genomic Encyclopedia of Type Strains, Phase IV (KMG-IV): sequencing the most valuable type-strain genomes for metagenomic binning, comparative biology and taxonomic classification.</title>
        <authorList>
            <person name="Goeker M."/>
        </authorList>
    </citation>
    <scope>NUCLEOTIDE SEQUENCE [LARGE SCALE GENOMIC DNA]</scope>
    <source>
        <strain evidence="18 19">DSM 22112</strain>
    </source>
</reference>
<keyword evidence="4 15" id="KW-0645">Protease</keyword>
<keyword evidence="13 15" id="KW-0472">Membrane</keyword>
<dbReference type="GO" id="GO:0004222">
    <property type="term" value="F:metalloendopeptidase activity"/>
    <property type="evidence" value="ECO:0007669"/>
    <property type="project" value="InterPro"/>
</dbReference>
<evidence type="ECO:0000256" key="16">
    <source>
        <dbReference type="RuleBase" id="RU003651"/>
    </source>
</evidence>
<dbReference type="InterPro" id="IPR011546">
    <property type="entry name" value="Pept_M41_FtsH_extracell"/>
</dbReference>
<sequence>MKKRHFIIASIALIFFIALGISIYINRSEITEIHYRDFVQDLESGKVQEIRIKDESVLTVNLKDGTVYETTNPQSDSMREYFLLNGASINENQNKVADSVIQTLGLVAIGAFAIFYMKKNTGKDKLEVVNINDQNSGDKPICNFEHVAGNDEAKELVKDIIDFIKDPDKYAKLGAKMPRGILLYGPPGTGKTLMAKAIAGESGVPFYAVSGSDFVQMYVGVGASRIRQLFQKAKKAKKAVIFIDEIDAIGKKRGNGVTQGNDERDQTLNALLTEMSGFNSHSGIVVIAATNRLETLDEALVRPGRFDRLIEIGLPDIKARKRILKLHLDDKPVHNLVNMDKLARETVYFSGAMLENLANEAAIIAANKNENEISQKDFDEAYYTIIAGSAKKDLSTISTEDRKVTAYHESGHALATKLLQPENTVSKVTIIPSTKGIGGFSMSIPKDRQYRTKSSILCDIKVLLAGRVAEELIFGESNITTGASNDIEKASQLVKEYVSKFGMDEELGLFNCDAASMNPDTAVMDKCREHINTLYQETKEIMLDNIDLLNLFAKELLERETLNEEDLDLLVQGHVA</sequence>
<evidence type="ECO:0000256" key="8">
    <source>
        <dbReference type="ARBA" id="ARBA00022801"/>
    </source>
</evidence>
<dbReference type="GO" id="GO:0051301">
    <property type="term" value="P:cell division"/>
    <property type="evidence" value="ECO:0007669"/>
    <property type="project" value="UniProtKB-KW"/>
</dbReference>
<evidence type="ECO:0000256" key="10">
    <source>
        <dbReference type="ARBA" id="ARBA00022840"/>
    </source>
</evidence>
<comment type="caution">
    <text evidence="15">Lacks conserved residue(s) required for the propagation of feature annotation.</text>
</comment>
<dbReference type="RefSeq" id="WP_113920662.1">
    <property type="nucleotide sequence ID" value="NZ_QNRX01000008.1"/>
</dbReference>
<comment type="similarity">
    <text evidence="14 15">In the central section; belongs to the AAA ATPase family.</text>
</comment>
<evidence type="ECO:0000256" key="2">
    <source>
        <dbReference type="ARBA" id="ARBA00010044"/>
    </source>
</evidence>
<dbReference type="PROSITE" id="PS00674">
    <property type="entry name" value="AAA"/>
    <property type="match status" value="1"/>
</dbReference>
<dbReference type="FunFam" id="1.10.8.60:FF:000001">
    <property type="entry name" value="ATP-dependent zinc metalloprotease FtsH"/>
    <property type="match status" value="1"/>
</dbReference>
<evidence type="ECO:0000256" key="14">
    <source>
        <dbReference type="ARBA" id="ARBA00061570"/>
    </source>
</evidence>
<dbReference type="GO" id="GO:0006508">
    <property type="term" value="P:proteolysis"/>
    <property type="evidence" value="ECO:0007669"/>
    <property type="project" value="UniProtKB-KW"/>
</dbReference>
<feature type="binding site" evidence="15">
    <location>
        <position position="412"/>
    </location>
    <ligand>
        <name>Zn(2+)</name>
        <dbReference type="ChEBI" id="CHEBI:29105"/>
        <note>catalytic</note>
    </ligand>
</feature>
<dbReference type="SMART" id="SM00382">
    <property type="entry name" value="AAA"/>
    <property type="match status" value="1"/>
</dbReference>
<evidence type="ECO:0000256" key="3">
    <source>
        <dbReference type="ARBA" id="ARBA00022475"/>
    </source>
</evidence>
<organism evidence="18 19">
    <name type="scientific">Alkalibaculum bacchi</name>
    <dbReference type="NCBI Taxonomy" id="645887"/>
    <lineage>
        <taxon>Bacteria</taxon>
        <taxon>Bacillati</taxon>
        <taxon>Bacillota</taxon>
        <taxon>Clostridia</taxon>
        <taxon>Eubacteriales</taxon>
        <taxon>Eubacteriaceae</taxon>
        <taxon>Alkalibaculum</taxon>
    </lineage>
</organism>
<dbReference type="EC" id="3.4.24.-" evidence="15"/>
<comment type="caution">
    <text evidence="18">The sequence shown here is derived from an EMBL/GenBank/DDBJ whole genome shotgun (WGS) entry which is preliminary data.</text>
</comment>
<evidence type="ECO:0000313" key="19">
    <source>
        <dbReference type="Proteomes" id="UP000253490"/>
    </source>
</evidence>
<name>A0A366I977_9FIRM</name>
<dbReference type="SUPFAM" id="SSF52540">
    <property type="entry name" value="P-loop containing nucleoside triphosphate hydrolases"/>
    <property type="match status" value="1"/>
</dbReference>
<dbReference type="Gene3D" id="3.30.720.210">
    <property type="match status" value="1"/>
</dbReference>
<feature type="binding site" evidence="15">
    <location>
        <begin position="185"/>
        <end position="192"/>
    </location>
    <ligand>
        <name>ATP</name>
        <dbReference type="ChEBI" id="CHEBI:30616"/>
    </ligand>
</feature>
<evidence type="ECO:0000256" key="13">
    <source>
        <dbReference type="ARBA" id="ARBA00023136"/>
    </source>
</evidence>
<keyword evidence="3 15" id="KW-1003">Cell membrane</keyword>
<feature type="binding site" evidence="15">
    <location>
        <position position="408"/>
    </location>
    <ligand>
        <name>Zn(2+)</name>
        <dbReference type="ChEBI" id="CHEBI:29105"/>
        <note>catalytic</note>
    </ligand>
</feature>
<dbReference type="AlphaFoldDB" id="A0A366I977"/>
<evidence type="ECO:0000256" key="7">
    <source>
        <dbReference type="ARBA" id="ARBA00022741"/>
    </source>
</evidence>
<dbReference type="GO" id="GO:0016887">
    <property type="term" value="F:ATP hydrolysis activity"/>
    <property type="evidence" value="ECO:0007669"/>
    <property type="project" value="UniProtKB-UniRule"/>
</dbReference>
<dbReference type="GO" id="GO:0005524">
    <property type="term" value="F:ATP binding"/>
    <property type="evidence" value="ECO:0007669"/>
    <property type="project" value="UniProtKB-UniRule"/>
</dbReference>
<evidence type="ECO:0000256" key="1">
    <source>
        <dbReference type="ARBA" id="ARBA00004370"/>
    </source>
</evidence>
<protein>
    <recommendedName>
        <fullName evidence="15">ATP-dependent zinc metalloprotease FtsH</fullName>
        <ecNumber evidence="15">3.4.24.-</ecNumber>
    </recommendedName>
</protein>
<dbReference type="InterPro" id="IPR003593">
    <property type="entry name" value="AAA+_ATPase"/>
</dbReference>
<keyword evidence="6 15" id="KW-0479">Metal-binding</keyword>
<accession>A0A366I977</accession>
<evidence type="ECO:0000256" key="12">
    <source>
        <dbReference type="ARBA" id="ARBA00023049"/>
    </source>
</evidence>
<dbReference type="CDD" id="cd19501">
    <property type="entry name" value="RecA-like_FtsH"/>
    <property type="match status" value="1"/>
</dbReference>
<dbReference type="InterPro" id="IPR041569">
    <property type="entry name" value="AAA_lid_3"/>
</dbReference>
<keyword evidence="7 15" id="KW-0547">Nucleotide-binding</keyword>
<evidence type="ECO:0000256" key="4">
    <source>
        <dbReference type="ARBA" id="ARBA00022670"/>
    </source>
</evidence>
<dbReference type="GO" id="GO:0004176">
    <property type="term" value="F:ATP-dependent peptidase activity"/>
    <property type="evidence" value="ECO:0007669"/>
    <property type="project" value="InterPro"/>
</dbReference>
<comment type="similarity">
    <text evidence="2 15">In the C-terminal section; belongs to the peptidase M41 family.</text>
</comment>
<keyword evidence="9 15" id="KW-0862">Zinc</keyword>
<comment type="cofactor">
    <cofactor evidence="15">
        <name>Zn(2+)</name>
        <dbReference type="ChEBI" id="CHEBI:29105"/>
    </cofactor>
    <text evidence="15">Binds 1 zinc ion per subunit.</text>
</comment>
<evidence type="ECO:0000256" key="5">
    <source>
        <dbReference type="ARBA" id="ARBA00022692"/>
    </source>
</evidence>
<dbReference type="InterPro" id="IPR003959">
    <property type="entry name" value="ATPase_AAA_core"/>
</dbReference>
<evidence type="ECO:0000256" key="6">
    <source>
        <dbReference type="ARBA" id="ARBA00022723"/>
    </source>
</evidence>
<evidence type="ECO:0000259" key="17">
    <source>
        <dbReference type="SMART" id="SM00382"/>
    </source>
</evidence>
<dbReference type="InterPro" id="IPR027417">
    <property type="entry name" value="P-loop_NTPase"/>
</dbReference>
<comment type="function">
    <text evidence="15">Acts as a processive, ATP-dependent zinc metallopeptidase for both cytoplasmic and membrane proteins. Plays a role in the quality control of integral membrane proteins.</text>
</comment>
<dbReference type="GO" id="GO:0030163">
    <property type="term" value="P:protein catabolic process"/>
    <property type="evidence" value="ECO:0007669"/>
    <property type="project" value="UniProtKB-UniRule"/>
</dbReference>